<gene>
    <name evidence="5" type="primary">metA_1</name>
    <name evidence="4" type="synonym">metAA</name>
    <name evidence="5" type="ORF">GCM10007874_22600</name>
</gene>
<evidence type="ECO:0000256" key="1">
    <source>
        <dbReference type="ARBA" id="ARBA00022605"/>
    </source>
</evidence>
<dbReference type="PIRSF" id="PIRSF000450">
    <property type="entry name" value="H_ser_succinyltr"/>
    <property type="match status" value="1"/>
</dbReference>
<comment type="catalytic activity">
    <reaction evidence="4">
        <text>L-homoserine + acetyl-CoA = O-acetyl-L-homoserine + CoA</text>
        <dbReference type="Rhea" id="RHEA:13701"/>
        <dbReference type="ChEBI" id="CHEBI:57287"/>
        <dbReference type="ChEBI" id="CHEBI:57288"/>
        <dbReference type="ChEBI" id="CHEBI:57476"/>
        <dbReference type="ChEBI" id="CHEBI:57716"/>
        <dbReference type="EC" id="2.3.1.31"/>
    </reaction>
</comment>
<evidence type="ECO:0000256" key="4">
    <source>
        <dbReference type="HAMAP-Rule" id="MF_00295"/>
    </source>
</evidence>
<dbReference type="PANTHER" id="PTHR20919:SF0">
    <property type="entry name" value="HOMOSERINE O-SUCCINYLTRANSFERASE"/>
    <property type="match status" value="1"/>
</dbReference>
<dbReference type="EC" id="2.3.1.31" evidence="4"/>
<protein>
    <recommendedName>
        <fullName evidence="4">Homoserine O-acetyltransferase</fullName>
        <shortName evidence="4">HAT</shortName>
        <ecNumber evidence="4">2.3.1.31</ecNumber>
    </recommendedName>
    <alternativeName>
        <fullName evidence="4">Homoserine transacetylase</fullName>
        <shortName evidence="4">HTA</shortName>
    </alternativeName>
</protein>
<dbReference type="InterPro" id="IPR033752">
    <property type="entry name" value="MetA_family"/>
</dbReference>
<feature type="site" description="Important for acyl-CoA specificity" evidence="4">
    <location>
        <position position="65"/>
    </location>
</feature>
<keyword evidence="1 4" id="KW-0028">Amino-acid biosynthesis</keyword>
<proteinExistence type="inferred from homology"/>
<dbReference type="PANTHER" id="PTHR20919">
    <property type="entry name" value="HOMOSERINE O-SUCCINYLTRANSFERASE"/>
    <property type="match status" value="1"/>
</dbReference>
<dbReference type="SUPFAM" id="SSF52317">
    <property type="entry name" value="Class I glutamine amidotransferase-like"/>
    <property type="match status" value="1"/>
</dbReference>
<dbReference type="HAMAP" id="MF_00295">
    <property type="entry name" value="MetA_acyltransf"/>
    <property type="match status" value="1"/>
</dbReference>
<dbReference type="Proteomes" id="UP001156882">
    <property type="component" value="Unassembled WGS sequence"/>
</dbReference>
<evidence type="ECO:0000313" key="5">
    <source>
        <dbReference type="EMBL" id="GLS19243.1"/>
    </source>
</evidence>
<reference evidence="6" key="1">
    <citation type="journal article" date="2019" name="Int. J. Syst. Evol. Microbiol.">
        <title>The Global Catalogue of Microorganisms (GCM) 10K type strain sequencing project: providing services to taxonomists for standard genome sequencing and annotation.</title>
        <authorList>
            <consortium name="The Broad Institute Genomics Platform"/>
            <consortium name="The Broad Institute Genome Sequencing Center for Infectious Disease"/>
            <person name="Wu L."/>
            <person name="Ma J."/>
        </authorList>
    </citation>
    <scope>NUCLEOTIDE SEQUENCE [LARGE SCALE GENOMIC DNA]</scope>
    <source>
        <strain evidence="6">NBRC 101365</strain>
    </source>
</reference>
<keyword evidence="4" id="KW-0486">Methionine biosynthesis</keyword>
<feature type="active site" description="Acyl-thioester intermediate" evidence="4">
    <location>
        <position position="96"/>
    </location>
</feature>
<comment type="similarity">
    <text evidence="4">Belongs to the MetA family.</text>
</comment>
<comment type="caution">
    <text evidence="4">Lacks conserved residue(s) required for the propagation of feature annotation.</text>
</comment>
<evidence type="ECO:0000313" key="6">
    <source>
        <dbReference type="Proteomes" id="UP001156882"/>
    </source>
</evidence>
<organism evidence="5 6">
    <name type="scientific">Labrys miyagiensis</name>
    <dbReference type="NCBI Taxonomy" id="346912"/>
    <lineage>
        <taxon>Bacteria</taxon>
        <taxon>Pseudomonadati</taxon>
        <taxon>Pseudomonadota</taxon>
        <taxon>Alphaproteobacteria</taxon>
        <taxon>Hyphomicrobiales</taxon>
        <taxon>Xanthobacteraceae</taxon>
        <taxon>Labrys</taxon>
    </lineage>
</organism>
<sequence length="260" mass="29414">MPEMSRTEMQFARLLGSTDRYVEIVLAMPPSYRSDRVETAHYERWSETSLPRRLDGLIVTGAPLELLAFEDVRYWRELVCIFDWAARNVGSSLYVCWGASAALYAFHGVRTRILPQKISGVFQQHVVEAKDPLMAGLAATFPCPVSRHAEVETHKVPWQRDLTCLAQSAESGLCLVGDAARNAYYMFNHLEYDADTLKLEYLRDRARRAGTTFSPETLGNHNIVNKAGRDWREPAETVFANWLAIIAAQAQSVRDVNYVA</sequence>
<accession>A0ABQ6CG32</accession>
<keyword evidence="6" id="KW-1185">Reference proteome</keyword>
<feature type="site" description="Important for substrate specificity" evidence="4">
    <location>
        <position position="146"/>
    </location>
</feature>
<keyword evidence="2 4" id="KW-0808">Transferase</keyword>
<feature type="binding site" evidence="4">
    <location>
        <position position="146"/>
    </location>
    <ligand>
        <name>substrate</name>
    </ligand>
</feature>
<feature type="binding site" evidence="4">
    <location>
        <position position="203"/>
    </location>
    <ligand>
        <name>substrate</name>
    </ligand>
</feature>
<feature type="active site" description="Proton acceptor" evidence="4">
    <location>
        <position position="189"/>
    </location>
</feature>
<dbReference type="InterPro" id="IPR029062">
    <property type="entry name" value="Class_I_gatase-like"/>
</dbReference>
<evidence type="ECO:0000256" key="3">
    <source>
        <dbReference type="ARBA" id="ARBA00023315"/>
    </source>
</evidence>
<comment type="function">
    <text evidence="4">Transfers an acetyl group from acetyl-CoA to L-homoserine, forming acetyl-L-homoserine.</text>
</comment>
<dbReference type="Pfam" id="PF04204">
    <property type="entry name" value="HTS"/>
    <property type="match status" value="1"/>
</dbReference>
<evidence type="ECO:0000256" key="2">
    <source>
        <dbReference type="ARBA" id="ARBA00022679"/>
    </source>
</evidence>
<dbReference type="EMBL" id="BSPC01000021">
    <property type="protein sequence ID" value="GLS19243.1"/>
    <property type="molecule type" value="Genomic_DNA"/>
</dbReference>
<comment type="subcellular location">
    <subcellularLocation>
        <location evidence="4">Cytoplasm</location>
    </subcellularLocation>
</comment>
<feature type="active site" evidence="4">
    <location>
        <position position="191"/>
    </location>
</feature>
<comment type="caution">
    <text evidence="5">The sequence shown here is derived from an EMBL/GenBank/DDBJ whole genome shotgun (WGS) entry which is preliminary data.</text>
</comment>
<keyword evidence="3 4" id="KW-0012">Acyltransferase</keyword>
<feature type="binding site" evidence="4">
    <location>
        <position position="117"/>
    </location>
    <ligand>
        <name>substrate</name>
    </ligand>
</feature>
<comment type="pathway">
    <text evidence="4">Amino-acid biosynthesis; L-methionine biosynthesis via de novo pathway; O-acetyl-L-homoserine from L-homoserine: step 1/1.</text>
</comment>
<name>A0ABQ6CG32_9HYPH</name>
<dbReference type="Gene3D" id="3.40.50.880">
    <property type="match status" value="1"/>
</dbReference>
<keyword evidence="4" id="KW-0963">Cytoplasm</keyword>